<evidence type="ECO:0000313" key="2">
    <source>
        <dbReference type="EMBL" id="GDY43477.1"/>
    </source>
</evidence>
<sequence>MRRAVLRHAVTAPFPVRCRRTSGHRTAEVTMTHALTDALTDALTRTQDRAQDQGSGSGLMTTTEATGCP</sequence>
<dbReference type="EMBL" id="BJHV01000001">
    <property type="protein sequence ID" value="GDY43477.1"/>
    <property type="molecule type" value="Genomic_DNA"/>
</dbReference>
<keyword evidence="3" id="KW-1185">Reference proteome</keyword>
<organism evidence="2 3">
    <name type="scientific">Streptomyces antimycoticus</name>
    <dbReference type="NCBI Taxonomy" id="68175"/>
    <lineage>
        <taxon>Bacteria</taxon>
        <taxon>Bacillati</taxon>
        <taxon>Actinomycetota</taxon>
        <taxon>Actinomycetes</taxon>
        <taxon>Kitasatosporales</taxon>
        <taxon>Streptomycetaceae</taxon>
        <taxon>Streptomyces</taxon>
        <taxon>Streptomyces violaceusniger group</taxon>
    </lineage>
</organism>
<feature type="region of interest" description="Disordered" evidence="1">
    <location>
        <begin position="45"/>
        <end position="69"/>
    </location>
</feature>
<proteinExistence type="predicted"/>
<evidence type="ECO:0000256" key="1">
    <source>
        <dbReference type="SAM" id="MobiDB-lite"/>
    </source>
</evidence>
<comment type="caution">
    <text evidence="2">The sequence shown here is derived from an EMBL/GenBank/DDBJ whole genome shotgun (WGS) entry which is preliminary data.</text>
</comment>
<dbReference type="AlphaFoldDB" id="A0A4D4KAW6"/>
<evidence type="ECO:0000313" key="3">
    <source>
        <dbReference type="Proteomes" id="UP000299290"/>
    </source>
</evidence>
<dbReference type="Proteomes" id="UP000299290">
    <property type="component" value="Unassembled WGS sequence"/>
</dbReference>
<protein>
    <submittedName>
        <fullName evidence="2">Uncharacterized protein</fullName>
    </submittedName>
</protein>
<accession>A0A4D4KAW6</accession>
<reference evidence="2 3" key="1">
    <citation type="journal article" date="2020" name="Int. J. Syst. Evol. Microbiol.">
        <title>Reclassification of Streptomyces castelarensis and Streptomyces sporoclivatus as later heterotypic synonyms of Streptomyces antimycoticus.</title>
        <authorList>
            <person name="Komaki H."/>
            <person name="Tamura T."/>
        </authorList>
    </citation>
    <scope>NUCLEOTIDE SEQUENCE [LARGE SCALE GENOMIC DNA]</scope>
    <source>
        <strain evidence="2 3">NBRC 12839</strain>
    </source>
</reference>
<gene>
    <name evidence="2" type="ORF">SANT12839_043590</name>
</gene>
<name>A0A4D4KAW6_9ACTN</name>
<feature type="compositionally biased region" description="Polar residues" evidence="1">
    <location>
        <begin position="52"/>
        <end position="69"/>
    </location>
</feature>